<evidence type="ECO:0000256" key="4">
    <source>
        <dbReference type="ARBA" id="ARBA00022475"/>
    </source>
</evidence>
<dbReference type="OrthoDB" id="7011844at2"/>
<evidence type="ECO:0000256" key="5">
    <source>
        <dbReference type="ARBA" id="ARBA00022519"/>
    </source>
</evidence>
<reference evidence="13 14" key="1">
    <citation type="journal article" date="2013" name="Genome Announc.">
        <title>Draft genome sequence of Serratia sp. strain ATCC 39006, a model bacterium for analysis of the biosynthesis and regulation of prodigiosin, a carbapenem, and gas vesicles.</title>
        <authorList>
            <person name="Fineran P.C."/>
            <person name="Iglesias Cans M.C."/>
            <person name="Ramsay J.P."/>
            <person name="Wilf N.M."/>
            <person name="Cossyleon D."/>
            <person name="McNeil M.B."/>
            <person name="Williamson N.R."/>
            <person name="Monson R.E."/>
            <person name="Becher S.A."/>
            <person name="Stanton J.A."/>
            <person name="Brugger K."/>
            <person name="Brown S.D."/>
            <person name="Salmond G.P."/>
        </authorList>
    </citation>
    <scope>NUCLEOTIDE SEQUENCE [LARGE SCALE GENOMIC DNA]</scope>
    <source>
        <strain evidence="13">ATCC 39006</strain>
        <strain evidence="14">ATCC 39006 / SC 11482</strain>
    </source>
</reference>
<dbReference type="Gene3D" id="3.30.420.380">
    <property type="match status" value="1"/>
</dbReference>
<dbReference type="AlphaFoldDB" id="A0A2I5T6D2"/>
<comment type="subcellular location">
    <subcellularLocation>
        <location evidence="1">Cell inner membrane</location>
        <topology evidence="1">Single-pass membrane protein</topology>
    </subcellularLocation>
</comment>
<protein>
    <submittedName>
        <fullName evidence="13">Type II secretion system protein GspL</fullName>
    </submittedName>
</protein>
<dbReference type="GO" id="GO:0009276">
    <property type="term" value="C:Gram-negative-bacterium-type cell wall"/>
    <property type="evidence" value="ECO:0007669"/>
    <property type="project" value="InterPro"/>
</dbReference>
<dbReference type="InterPro" id="IPR024230">
    <property type="entry name" value="GspL_cyto_dom"/>
</dbReference>
<keyword evidence="3" id="KW-0813">Transport</keyword>
<dbReference type="Gene3D" id="3.30.1360.100">
    <property type="entry name" value="General secretion pathway protein M, EpsM"/>
    <property type="match status" value="1"/>
</dbReference>
<keyword evidence="6" id="KW-0812">Transmembrane</keyword>
<dbReference type="GO" id="GO:0015628">
    <property type="term" value="P:protein secretion by the type II secretion system"/>
    <property type="evidence" value="ECO:0007669"/>
    <property type="project" value="InterPro"/>
</dbReference>
<sequence>MNRTENASGKQHLVVRLSADATDSLEWLIWSPGRQLVVAQGSGTVAELKESLAACPVVSARVLVPSTDVVFHTLTLPRQSRRQLLQAIPFMLEDQLAADVEKLHFAVVEIRDEQGTVAVVQKDRMRQWLKQCHEIGVSVETLLPDVLALPRLDSAWSALSHHDLWLFRQDSGIGMAAETCWYQELINAFQPLPAVHCYSPVPAEAITWQPQPVTDLLTLAAKASLPVSMDLRQGEFALVKSWRQAVQPWRGVLIALSVYLLLLAGDAGWSHYKLYQQANYWHQESIRVYRKLFPEETTVVNPRAQMQRHLQQAQVGNSSATLTEQISRLQQLVAHNAGIQLQSLSYEHARGELRLNLRANSFEQMEQFRQQAMAYYQIPPGEIKQEKDHVEGQLLLRSQP</sequence>
<comment type="similarity">
    <text evidence="2">Belongs to the GSP L family.</text>
</comment>
<feature type="domain" description="GspL periplasmic" evidence="11">
    <location>
        <begin position="245"/>
        <end position="399"/>
    </location>
</feature>
<dbReference type="STRING" id="104623.Ser39006_03456"/>
<keyword evidence="4" id="KW-1003">Cell membrane</keyword>
<dbReference type="InterPro" id="IPR025691">
    <property type="entry name" value="GspL_pp_dom"/>
</dbReference>
<reference evidence="12 15" key="3">
    <citation type="submission" date="2017-11" db="EMBL/GenBank/DDBJ databases">
        <title>Complete genome sequence of Serratia sp. ATCC 39006 LacA.</title>
        <authorList>
            <person name="Hampton H.G."/>
            <person name="Jackson S.A."/>
            <person name="Jauregui R."/>
            <person name="Poulter G.T.M."/>
            <person name="Salmond G.P.C."/>
            <person name="Fineran P.C."/>
        </authorList>
    </citation>
    <scope>NUCLEOTIDE SEQUENCE [LARGE SCALE GENOMIC DNA]</scope>
    <source>
        <strain evidence="12 15">ATCC 39006</strain>
    </source>
</reference>
<dbReference type="EMBL" id="CP025084">
    <property type="protein sequence ID" value="AUH04437.1"/>
    <property type="molecule type" value="Genomic_DNA"/>
</dbReference>
<reference evidence="13" key="4">
    <citation type="submission" date="2017-11" db="EMBL/GenBank/DDBJ databases">
        <title>Complete genome sequence of Serratia sp. ATCC 39006.</title>
        <authorList>
            <person name="Hampton H.G."/>
            <person name="Jackson S.A."/>
            <person name="Jauregui R."/>
            <person name="Poulter G.T.M."/>
            <person name="Salmond G.P.C."/>
            <person name="Fineran P.C."/>
        </authorList>
    </citation>
    <scope>NUCLEOTIDE SEQUENCE</scope>
    <source>
        <strain evidence="13">ATCC 39006</strain>
    </source>
</reference>
<dbReference type="KEGG" id="sera:Ser39006_010065"/>
<evidence type="ECO:0000259" key="10">
    <source>
        <dbReference type="Pfam" id="PF05134"/>
    </source>
</evidence>
<feature type="domain" description="GspL cytoplasmic actin-ATPase-like" evidence="10">
    <location>
        <begin position="13"/>
        <end position="237"/>
    </location>
</feature>
<evidence type="ECO:0000256" key="6">
    <source>
        <dbReference type="ARBA" id="ARBA00022692"/>
    </source>
</evidence>
<keyword evidence="9" id="KW-0472">Membrane</keyword>
<evidence type="ECO:0000313" key="13">
    <source>
        <dbReference type="EMBL" id="AUH04437.1"/>
    </source>
</evidence>
<dbReference type="NCBIfam" id="TIGR01709">
    <property type="entry name" value="typeII_sec_gspL"/>
    <property type="match status" value="1"/>
</dbReference>
<dbReference type="GO" id="GO:0005886">
    <property type="term" value="C:plasma membrane"/>
    <property type="evidence" value="ECO:0007669"/>
    <property type="project" value="UniProtKB-SubCell"/>
</dbReference>
<evidence type="ECO:0000256" key="1">
    <source>
        <dbReference type="ARBA" id="ARBA00004377"/>
    </source>
</evidence>
<dbReference type="SUPFAM" id="SSF53067">
    <property type="entry name" value="Actin-like ATPase domain"/>
    <property type="match status" value="2"/>
</dbReference>
<keyword evidence="14" id="KW-1185">Reference proteome</keyword>
<dbReference type="KEGG" id="serq:CWC46_10060"/>
<dbReference type="Proteomes" id="UP000233778">
    <property type="component" value="Chromosome"/>
</dbReference>
<name>A0A2I5T6D2_SERS3</name>
<evidence type="ECO:0000256" key="9">
    <source>
        <dbReference type="ARBA" id="ARBA00023136"/>
    </source>
</evidence>
<dbReference type="EMBL" id="CP025085">
    <property type="protein sequence ID" value="AUH00118.1"/>
    <property type="molecule type" value="Genomic_DNA"/>
</dbReference>
<accession>A0A2I5T6D2</accession>
<dbReference type="InterPro" id="IPR043129">
    <property type="entry name" value="ATPase_NBD"/>
</dbReference>
<evidence type="ECO:0000313" key="14">
    <source>
        <dbReference type="Proteomes" id="UP000017700"/>
    </source>
</evidence>
<gene>
    <name evidence="13" type="primary">gspL</name>
    <name evidence="12" type="ORF">CWC46_10060</name>
    <name evidence="13" type="ORF">Ser39006_010065</name>
</gene>
<dbReference type="CDD" id="cd24017">
    <property type="entry name" value="ASKHA_T2SSL_N"/>
    <property type="match status" value="1"/>
</dbReference>
<keyword evidence="5" id="KW-0997">Cell inner membrane</keyword>
<dbReference type="RefSeq" id="WP_021016718.1">
    <property type="nucleotide sequence ID" value="NZ_CP025084.1"/>
</dbReference>
<dbReference type="Pfam" id="PF05134">
    <property type="entry name" value="T2SSL"/>
    <property type="match status" value="1"/>
</dbReference>
<dbReference type="Gene3D" id="3.30.420.370">
    <property type="match status" value="1"/>
</dbReference>
<reference evidence="13" key="2">
    <citation type="submission" date="2013-09" db="EMBL/GenBank/DDBJ databases">
        <authorList>
            <person name="Wang G."/>
            <person name="Yang Y."/>
            <person name="Su Y."/>
        </authorList>
    </citation>
    <scope>NUCLEOTIDE SEQUENCE</scope>
    <source>
        <strain evidence="13">ATCC 39006</strain>
    </source>
</reference>
<evidence type="ECO:0000259" key="11">
    <source>
        <dbReference type="Pfam" id="PF12693"/>
    </source>
</evidence>
<evidence type="ECO:0000256" key="3">
    <source>
        <dbReference type="ARBA" id="ARBA00022448"/>
    </source>
</evidence>
<dbReference type="Proteomes" id="UP000017700">
    <property type="component" value="Chromosome"/>
</dbReference>
<keyword evidence="8" id="KW-1133">Transmembrane helix</keyword>
<evidence type="ECO:0000256" key="8">
    <source>
        <dbReference type="ARBA" id="ARBA00022989"/>
    </source>
</evidence>
<evidence type="ECO:0000313" key="12">
    <source>
        <dbReference type="EMBL" id="AUH00118.1"/>
    </source>
</evidence>
<organism evidence="13 14">
    <name type="scientific">Serratia sp. (strain ATCC 39006)</name>
    <name type="common">Prodigiosinella confusarubida</name>
    <dbReference type="NCBI Taxonomy" id="104623"/>
    <lineage>
        <taxon>Bacteria</taxon>
        <taxon>Pseudomonadati</taxon>
        <taxon>Pseudomonadota</taxon>
        <taxon>Gammaproteobacteria</taxon>
        <taxon>Enterobacterales</taxon>
        <taxon>Pectobacteriaceae</taxon>
        <taxon>Prodigiosinella</taxon>
    </lineage>
</organism>
<dbReference type="Pfam" id="PF12693">
    <property type="entry name" value="GspL_C"/>
    <property type="match status" value="1"/>
</dbReference>
<evidence type="ECO:0000256" key="2">
    <source>
        <dbReference type="ARBA" id="ARBA00005318"/>
    </source>
</evidence>
<evidence type="ECO:0000256" key="7">
    <source>
        <dbReference type="ARBA" id="ARBA00022927"/>
    </source>
</evidence>
<dbReference type="InterPro" id="IPR007812">
    <property type="entry name" value="T2SS_protein-GspL"/>
</dbReference>
<dbReference type="GO" id="GO:0015627">
    <property type="term" value="C:type II protein secretion system complex"/>
    <property type="evidence" value="ECO:0007669"/>
    <property type="project" value="InterPro"/>
</dbReference>
<evidence type="ECO:0000313" key="15">
    <source>
        <dbReference type="Proteomes" id="UP000233778"/>
    </source>
</evidence>
<keyword evidence="7" id="KW-0653">Protein transport</keyword>
<proteinExistence type="inferred from homology"/>